<evidence type="ECO:0000313" key="3">
    <source>
        <dbReference type="Proteomes" id="UP000324222"/>
    </source>
</evidence>
<proteinExistence type="predicted"/>
<sequence>MWIVPAGATPDCVTPVTPKRDVSSPVEARRSAASAPTAPIPQSAAGRVLLPRLDSVKPLSPWRLFCHQHNNFSVANIFKPP</sequence>
<dbReference type="Proteomes" id="UP000324222">
    <property type="component" value="Unassembled WGS sequence"/>
</dbReference>
<dbReference type="EMBL" id="VSRR010000704">
    <property type="protein sequence ID" value="MPC18713.1"/>
    <property type="molecule type" value="Genomic_DNA"/>
</dbReference>
<feature type="compositionally biased region" description="Low complexity" evidence="1">
    <location>
        <begin position="31"/>
        <end position="41"/>
    </location>
</feature>
<protein>
    <submittedName>
        <fullName evidence="2">Uncharacterized protein</fullName>
    </submittedName>
</protein>
<feature type="region of interest" description="Disordered" evidence="1">
    <location>
        <begin position="14"/>
        <end position="41"/>
    </location>
</feature>
<keyword evidence="3" id="KW-1185">Reference proteome</keyword>
<reference evidence="2 3" key="1">
    <citation type="submission" date="2019-05" db="EMBL/GenBank/DDBJ databases">
        <title>Another draft genome of Portunus trituberculatus and its Hox gene families provides insights of decapod evolution.</title>
        <authorList>
            <person name="Jeong J.-H."/>
            <person name="Song I."/>
            <person name="Kim S."/>
            <person name="Choi T."/>
            <person name="Kim D."/>
            <person name="Ryu S."/>
            <person name="Kim W."/>
        </authorList>
    </citation>
    <scope>NUCLEOTIDE SEQUENCE [LARGE SCALE GENOMIC DNA]</scope>
    <source>
        <tissue evidence="2">Muscle</tissue>
    </source>
</reference>
<name>A0A5B7DBR6_PORTR</name>
<gene>
    <name evidence="2" type="ORF">E2C01_011607</name>
</gene>
<evidence type="ECO:0000256" key="1">
    <source>
        <dbReference type="SAM" id="MobiDB-lite"/>
    </source>
</evidence>
<organism evidence="2 3">
    <name type="scientific">Portunus trituberculatus</name>
    <name type="common">Swimming crab</name>
    <name type="synonym">Neptunus trituberculatus</name>
    <dbReference type="NCBI Taxonomy" id="210409"/>
    <lineage>
        <taxon>Eukaryota</taxon>
        <taxon>Metazoa</taxon>
        <taxon>Ecdysozoa</taxon>
        <taxon>Arthropoda</taxon>
        <taxon>Crustacea</taxon>
        <taxon>Multicrustacea</taxon>
        <taxon>Malacostraca</taxon>
        <taxon>Eumalacostraca</taxon>
        <taxon>Eucarida</taxon>
        <taxon>Decapoda</taxon>
        <taxon>Pleocyemata</taxon>
        <taxon>Brachyura</taxon>
        <taxon>Eubrachyura</taxon>
        <taxon>Portunoidea</taxon>
        <taxon>Portunidae</taxon>
        <taxon>Portuninae</taxon>
        <taxon>Portunus</taxon>
    </lineage>
</organism>
<evidence type="ECO:0000313" key="2">
    <source>
        <dbReference type="EMBL" id="MPC18713.1"/>
    </source>
</evidence>
<accession>A0A5B7DBR6</accession>
<feature type="compositionally biased region" description="Basic and acidic residues" evidence="1">
    <location>
        <begin position="18"/>
        <end position="30"/>
    </location>
</feature>
<comment type="caution">
    <text evidence="2">The sequence shown here is derived from an EMBL/GenBank/DDBJ whole genome shotgun (WGS) entry which is preliminary data.</text>
</comment>
<dbReference type="AlphaFoldDB" id="A0A5B7DBR6"/>